<dbReference type="PROSITE" id="PS00383">
    <property type="entry name" value="TYR_PHOSPHATASE_1"/>
    <property type="match status" value="1"/>
</dbReference>
<dbReference type="Proteomes" id="UP001344632">
    <property type="component" value="Unassembled WGS sequence"/>
</dbReference>
<dbReference type="PROSITE" id="PS50206">
    <property type="entry name" value="RHODANESE_3"/>
    <property type="match status" value="1"/>
</dbReference>
<dbReference type="PANTHER" id="PTHR47216:SF4">
    <property type="entry name" value="OS01G0859400 PROTEIN"/>
    <property type="match status" value="1"/>
</dbReference>
<dbReference type="EC" id="3.1.3.48" evidence="1"/>
<gene>
    <name evidence="4" type="ORF">P4H66_04090</name>
</gene>
<dbReference type="InterPro" id="IPR000340">
    <property type="entry name" value="Dual-sp_phosphatase_cat-dom"/>
</dbReference>
<keyword evidence="5" id="KW-1185">Reference proteome</keyword>
<evidence type="ECO:0000259" key="2">
    <source>
        <dbReference type="PROSITE" id="PS50056"/>
    </source>
</evidence>
<dbReference type="Gene3D" id="3.90.190.10">
    <property type="entry name" value="Protein tyrosine phosphatase superfamily"/>
    <property type="match status" value="1"/>
</dbReference>
<reference evidence="4 5" key="1">
    <citation type="submission" date="2023-03" db="EMBL/GenBank/DDBJ databases">
        <title>Bacillus Genome Sequencing.</title>
        <authorList>
            <person name="Dunlap C."/>
        </authorList>
    </citation>
    <scope>NUCLEOTIDE SEQUENCE [LARGE SCALE GENOMIC DNA]</scope>
    <source>
        <strain evidence="4 5">BD-525</strain>
    </source>
</reference>
<protein>
    <recommendedName>
        <fullName evidence="1">protein-tyrosine-phosphatase</fullName>
        <ecNumber evidence="1">3.1.3.48</ecNumber>
    </recommendedName>
</protein>
<name>A0ABU6GLD0_9BACL</name>
<evidence type="ECO:0000313" key="4">
    <source>
        <dbReference type="EMBL" id="MEC0239051.1"/>
    </source>
</evidence>
<dbReference type="PANTHER" id="PTHR47216">
    <property type="match status" value="1"/>
</dbReference>
<accession>A0ABU6GLD0</accession>
<comment type="caution">
    <text evidence="4">The sequence shown here is derived from an EMBL/GenBank/DDBJ whole genome shotgun (WGS) entry which is preliminary data.</text>
</comment>
<dbReference type="SUPFAM" id="SSF52799">
    <property type="entry name" value="(Phosphotyrosine protein) phosphatases II"/>
    <property type="match status" value="1"/>
</dbReference>
<sequence>MQNGEKQYHALIADKIFMGGAADVEAMVINEGIEVVVDLREEATECAYPADHVHWVKIPLDDNTKETEADLFKQAIDEVVNAYKNGKKVAFHCGGGKGRTGTVAAGTLLELGLVDTFEDAETKAKSIRDVINIKPVQKELLQKIYALNQLNHGSIRI</sequence>
<dbReference type="InterPro" id="IPR016130">
    <property type="entry name" value="Tyr_Pase_AS"/>
</dbReference>
<dbReference type="InterPro" id="IPR000387">
    <property type="entry name" value="Tyr_Pase_dom"/>
</dbReference>
<evidence type="ECO:0000259" key="3">
    <source>
        <dbReference type="PROSITE" id="PS50206"/>
    </source>
</evidence>
<dbReference type="InterPro" id="IPR001763">
    <property type="entry name" value="Rhodanese-like_dom"/>
</dbReference>
<organism evidence="4 5">
    <name type="scientific">Paenibacillus dokdonensis</name>
    <dbReference type="NCBI Taxonomy" id="2567944"/>
    <lineage>
        <taxon>Bacteria</taxon>
        <taxon>Bacillati</taxon>
        <taxon>Bacillota</taxon>
        <taxon>Bacilli</taxon>
        <taxon>Bacillales</taxon>
        <taxon>Paenibacillaceae</taxon>
        <taxon>Paenibacillus</taxon>
    </lineage>
</organism>
<evidence type="ECO:0000313" key="5">
    <source>
        <dbReference type="Proteomes" id="UP001344632"/>
    </source>
</evidence>
<dbReference type="PROSITE" id="PS50056">
    <property type="entry name" value="TYR_PHOSPHATASE_2"/>
    <property type="match status" value="1"/>
</dbReference>
<feature type="domain" description="Tyrosine specific protein phosphatases" evidence="2">
    <location>
        <begin position="70"/>
        <end position="139"/>
    </location>
</feature>
<dbReference type="InterPro" id="IPR029021">
    <property type="entry name" value="Prot-tyrosine_phosphatase-like"/>
</dbReference>
<evidence type="ECO:0000256" key="1">
    <source>
        <dbReference type="ARBA" id="ARBA00013064"/>
    </source>
</evidence>
<feature type="domain" description="Rhodanese" evidence="3">
    <location>
        <begin position="50"/>
        <end position="112"/>
    </location>
</feature>
<dbReference type="Pfam" id="PF00782">
    <property type="entry name" value="DSPc"/>
    <property type="match status" value="1"/>
</dbReference>
<proteinExistence type="predicted"/>
<dbReference type="EMBL" id="JARLKZ010000003">
    <property type="protein sequence ID" value="MEC0239051.1"/>
    <property type="molecule type" value="Genomic_DNA"/>
</dbReference>
<dbReference type="RefSeq" id="WP_326085960.1">
    <property type="nucleotide sequence ID" value="NZ_JARLKZ010000003.1"/>
</dbReference>